<protein>
    <submittedName>
        <fullName evidence="4">Acetyl esterase/lipase</fullName>
    </submittedName>
</protein>
<dbReference type="InterPro" id="IPR029058">
    <property type="entry name" value="AB_hydrolase_fold"/>
</dbReference>
<gene>
    <name evidence="4" type="ORF">ATI53_10543</name>
</gene>
<dbReference type="RefSeq" id="WP_009502370.1">
    <property type="nucleotide sequence ID" value="NZ_LIGK01000029.1"/>
</dbReference>
<dbReference type="InterPro" id="IPR002925">
    <property type="entry name" value="Dienelactn_hydro"/>
</dbReference>
<dbReference type="GO" id="GO:0016787">
    <property type="term" value="F:hydrolase activity"/>
    <property type="evidence" value="ECO:0007669"/>
    <property type="project" value="UniProtKB-KW"/>
</dbReference>
<proteinExistence type="predicted"/>
<organism evidence="4 5">
    <name type="scientific">Salipiger aestuarii</name>
    <dbReference type="NCBI Taxonomy" id="568098"/>
    <lineage>
        <taxon>Bacteria</taxon>
        <taxon>Pseudomonadati</taxon>
        <taxon>Pseudomonadota</taxon>
        <taxon>Alphaproteobacteria</taxon>
        <taxon>Rhodobacterales</taxon>
        <taxon>Roseobacteraceae</taxon>
        <taxon>Salipiger</taxon>
    </lineage>
</organism>
<keyword evidence="5" id="KW-1185">Reference proteome</keyword>
<dbReference type="InterPro" id="IPR050300">
    <property type="entry name" value="GDXG_lipolytic_enzyme"/>
</dbReference>
<keyword evidence="1" id="KW-0378">Hydrolase</keyword>
<dbReference type="PANTHER" id="PTHR48081:SF6">
    <property type="entry name" value="PEPTIDASE S9 PROLYL OLIGOPEPTIDASE CATALYTIC DOMAIN-CONTAINING PROTEIN"/>
    <property type="match status" value="1"/>
</dbReference>
<dbReference type="Pfam" id="PF01738">
    <property type="entry name" value="DLH"/>
    <property type="match status" value="1"/>
</dbReference>
<dbReference type="Gene3D" id="3.40.50.1820">
    <property type="entry name" value="alpha/beta hydrolase"/>
    <property type="match status" value="1"/>
</dbReference>
<name>A0A327XPI7_9RHOB</name>
<comment type="caution">
    <text evidence="4">The sequence shown here is derived from an EMBL/GenBank/DDBJ whole genome shotgun (WGS) entry which is preliminary data.</text>
</comment>
<accession>A0A327XPI7</accession>
<keyword evidence="2" id="KW-0732">Signal</keyword>
<evidence type="ECO:0000313" key="5">
    <source>
        <dbReference type="Proteomes" id="UP000249165"/>
    </source>
</evidence>
<evidence type="ECO:0000256" key="1">
    <source>
        <dbReference type="ARBA" id="ARBA00022801"/>
    </source>
</evidence>
<sequence length="298" mass="31888">MLRTLALCAFLLPMTAMADPVIPLYPDGRAAPLNRPESRDRIEGEIFVFNVSAPTLEIVRPTDATANGTAVIVAPGGGFVGLAYEQSMAVAHRLADLGITAFVLKYRTIESPDDGMHMPEVHVQEMNVLMQRAETGQPAEAPIFAGEPSAVEDGRRAMSLLREGAADWGIDPAKIGLLGFSSGAFLAADLAIGDAETRPDFVAFLYGGLRTPVPAHASPAFIAAAADDAFLPDDSLRIYIAWGEADVPAELHVYQNGGHGFGLEPQGKASDHWFEDFAAWLQTNGLTDIHQHRSLQGD</sequence>
<evidence type="ECO:0000256" key="2">
    <source>
        <dbReference type="SAM" id="SignalP"/>
    </source>
</evidence>
<evidence type="ECO:0000259" key="3">
    <source>
        <dbReference type="Pfam" id="PF01738"/>
    </source>
</evidence>
<dbReference type="EMBL" id="QLMG01000054">
    <property type="protein sequence ID" value="RAK10633.1"/>
    <property type="molecule type" value="Genomic_DNA"/>
</dbReference>
<evidence type="ECO:0000313" key="4">
    <source>
        <dbReference type="EMBL" id="RAK10633.1"/>
    </source>
</evidence>
<feature type="domain" description="Dienelactone hydrolase" evidence="3">
    <location>
        <begin position="61"/>
        <end position="267"/>
    </location>
</feature>
<dbReference type="PANTHER" id="PTHR48081">
    <property type="entry name" value="AB HYDROLASE SUPERFAMILY PROTEIN C4A8.06C"/>
    <property type="match status" value="1"/>
</dbReference>
<feature type="chain" id="PRO_5016349271" evidence="2">
    <location>
        <begin position="19"/>
        <end position="298"/>
    </location>
</feature>
<feature type="signal peptide" evidence="2">
    <location>
        <begin position="1"/>
        <end position="18"/>
    </location>
</feature>
<dbReference type="Proteomes" id="UP000249165">
    <property type="component" value="Unassembled WGS sequence"/>
</dbReference>
<dbReference type="SUPFAM" id="SSF53474">
    <property type="entry name" value="alpha/beta-Hydrolases"/>
    <property type="match status" value="1"/>
</dbReference>
<dbReference type="OrthoDB" id="9771666at2"/>
<dbReference type="AlphaFoldDB" id="A0A327XPI7"/>
<reference evidence="4 5" key="1">
    <citation type="submission" date="2018-06" db="EMBL/GenBank/DDBJ databases">
        <title>Genomic Encyclopedia of Archaeal and Bacterial Type Strains, Phase II (KMG-II): from individual species to whole genera.</title>
        <authorList>
            <person name="Goeker M."/>
        </authorList>
    </citation>
    <scope>NUCLEOTIDE SEQUENCE [LARGE SCALE GENOMIC DNA]</scope>
    <source>
        <strain evidence="4 5">DSM 22011</strain>
    </source>
</reference>